<dbReference type="EMBL" id="UFQQ01000009">
    <property type="protein sequence ID" value="SSW90847.1"/>
    <property type="molecule type" value="Genomic_DNA"/>
</dbReference>
<evidence type="ECO:0000313" key="5">
    <source>
        <dbReference type="Proteomes" id="UP000252631"/>
    </source>
</evidence>
<reference evidence="4 5" key="1">
    <citation type="submission" date="2017-08" db="EMBL/GenBank/DDBJ databases">
        <authorList>
            <person name="de Groot N.N."/>
        </authorList>
    </citation>
    <scope>NUCLEOTIDE SEQUENCE [LARGE SCALE GENOMIC DNA]</scope>
    <source>
        <strain evidence="4 5">JA575</strain>
    </source>
</reference>
<dbReference type="AlphaFoldDB" id="A0A336JV99"/>
<protein>
    <submittedName>
        <fullName evidence="4">Uncharacterized protein</fullName>
    </submittedName>
</protein>
<gene>
    <name evidence="2" type="ORF">BJ125_1091</name>
    <name evidence="1" type="ORF">BJ125_1562</name>
    <name evidence="3" type="ORF">SAMN05892882_1091</name>
    <name evidence="4" type="ORF">SAMN05892882_1562</name>
</gene>
<dbReference type="Proteomes" id="UP000256343">
    <property type="component" value="Unassembled WGS sequence"/>
</dbReference>
<sequence>ADVMSHSAQVGGSVVVTLDADNSITLANVQMSSLTADDFRFV</sequence>
<dbReference type="Proteomes" id="UP000252631">
    <property type="component" value="Unassembled WGS sequence"/>
</dbReference>
<evidence type="ECO:0000313" key="4">
    <source>
        <dbReference type="EMBL" id="SSW93767.1"/>
    </source>
</evidence>
<proteinExistence type="predicted"/>
<evidence type="ECO:0000313" key="6">
    <source>
        <dbReference type="Proteomes" id="UP000256343"/>
    </source>
</evidence>
<evidence type="ECO:0000313" key="2">
    <source>
        <dbReference type="EMBL" id="RED35157.1"/>
    </source>
</evidence>
<evidence type="ECO:0000313" key="1">
    <source>
        <dbReference type="EMBL" id="RED21146.1"/>
    </source>
</evidence>
<accession>A0A336JV99</accession>
<name>A0A336JV99_9BRAD</name>
<dbReference type="EMBL" id="QRDT01000009">
    <property type="protein sequence ID" value="RED35157.1"/>
    <property type="molecule type" value="Genomic_DNA"/>
</dbReference>
<dbReference type="EMBL" id="QRDT01000056">
    <property type="protein sequence ID" value="RED21146.1"/>
    <property type="molecule type" value="Genomic_DNA"/>
</dbReference>
<reference evidence="1 6" key="2">
    <citation type="submission" date="2018-07" db="EMBL/GenBank/DDBJ databases">
        <title>Genomic Encyclopedia of Archaeal and Bacterial Type Strains, Phase II (KMG-II): from individual species to whole genera.</title>
        <authorList>
            <person name="Goeker M."/>
        </authorList>
    </citation>
    <scope>NUCLEOTIDE SEQUENCE [LARGE SCALE GENOMIC DNA]</scope>
    <source>
        <strain evidence="1 6">JA575</strain>
    </source>
</reference>
<evidence type="ECO:0000313" key="3">
    <source>
        <dbReference type="EMBL" id="SSW90847.1"/>
    </source>
</evidence>
<dbReference type="EMBL" id="UFQQ01000056">
    <property type="protein sequence ID" value="SSW93767.1"/>
    <property type="molecule type" value="Genomic_DNA"/>
</dbReference>
<feature type="non-terminal residue" evidence="4">
    <location>
        <position position="1"/>
    </location>
</feature>
<organism evidence="4 5">
    <name type="scientific">Rhodopseudomonas pentothenatexigens</name>
    <dbReference type="NCBI Taxonomy" id="999699"/>
    <lineage>
        <taxon>Bacteria</taxon>
        <taxon>Pseudomonadati</taxon>
        <taxon>Pseudomonadota</taxon>
        <taxon>Alphaproteobacteria</taxon>
        <taxon>Hyphomicrobiales</taxon>
        <taxon>Nitrobacteraceae</taxon>
        <taxon>Rhodopseudomonas</taxon>
    </lineage>
</organism>
<keyword evidence="6" id="KW-1185">Reference proteome</keyword>